<dbReference type="GO" id="GO:0003723">
    <property type="term" value="F:RNA binding"/>
    <property type="evidence" value="ECO:0007669"/>
    <property type="project" value="InterPro"/>
</dbReference>
<evidence type="ECO:0000313" key="3">
    <source>
        <dbReference type="Proteomes" id="UP000426444"/>
    </source>
</evidence>
<feature type="domain" description="Toxin SymE-like" evidence="1">
    <location>
        <begin position="4"/>
        <end position="53"/>
    </location>
</feature>
<dbReference type="GO" id="GO:0016070">
    <property type="term" value="P:RNA metabolic process"/>
    <property type="evidence" value="ECO:0007669"/>
    <property type="project" value="InterPro"/>
</dbReference>
<name>A0A6I6DE53_9FIRM</name>
<keyword evidence="3" id="KW-1185">Reference proteome</keyword>
<dbReference type="Proteomes" id="UP000426444">
    <property type="component" value="Chromosome"/>
</dbReference>
<gene>
    <name evidence="2" type="ORF">SYNTR_0923</name>
</gene>
<dbReference type="EMBL" id="CP046457">
    <property type="protein sequence ID" value="QGT99516.1"/>
    <property type="molecule type" value="Genomic_DNA"/>
</dbReference>
<dbReference type="Pfam" id="PF08845">
    <property type="entry name" value="SymE_toxin"/>
    <property type="match status" value="1"/>
</dbReference>
<evidence type="ECO:0000259" key="1">
    <source>
        <dbReference type="Pfam" id="PF08845"/>
    </source>
</evidence>
<sequence length="63" mass="7365">MNQRILKVYESSNSKSKNIPCIRLQGQWLKRLGYEIGDNIIVKEEEGKLVIEPIEKNNLNHSR</sequence>
<dbReference type="OrthoDB" id="9803936at2"/>
<organism evidence="2 3">
    <name type="scientific">Candidatus Syntrophocurvum alkaliphilum</name>
    <dbReference type="NCBI Taxonomy" id="2293317"/>
    <lineage>
        <taxon>Bacteria</taxon>
        <taxon>Bacillati</taxon>
        <taxon>Bacillota</taxon>
        <taxon>Clostridia</taxon>
        <taxon>Eubacteriales</taxon>
        <taxon>Syntrophomonadaceae</taxon>
        <taxon>Candidatus Syntrophocurvum</taxon>
    </lineage>
</organism>
<accession>A0A6I6DE53</accession>
<protein>
    <recommendedName>
        <fullName evidence="1">Toxin SymE-like domain-containing protein</fullName>
    </recommendedName>
</protein>
<dbReference type="AlphaFoldDB" id="A0A6I6DE53"/>
<dbReference type="InterPro" id="IPR014944">
    <property type="entry name" value="Toxin_SymE-like"/>
</dbReference>
<dbReference type="RefSeq" id="WP_156203404.1">
    <property type="nucleotide sequence ID" value="NZ_CP046457.1"/>
</dbReference>
<dbReference type="GO" id="GO:0016788">
    <property type="term" value="F:hydrolase activity, acting on ester bonds"/>
    <property type="evidence" value="ECO:0007669"/>
    <property type="project" value="InterPro"/>
</dbReference>
<reference evidence="3" key="1">
    <citation type="journal article" date="2019" name="Microbiology">
        <title>Complete Genome Sequence of an Uncultured Bacterium of the Candidate Phylum Bipolaricaulota.</title>
        <authorList>
            <person name="Kadnikov V.V."/>
            <person name="Mardanov A.V."/>
            <person name="Beletsky A.V."/>
            <person name="Frank Y.A."/>
            <person name="Karnachuk O.V."/>
            <person name="Ravin N.V."/>
        </authorList>
    </citation>
    <scope>NUCLEOTIDE SEQUENCE [LARGE SCALE GENOMIC DNA]</scope>
</reference>
<evidence type="ECO:0000313" key="2">
    <source>
        <dbReference type="EMBL" id="QGT99516.1"/>
    </source>
</evidence>
<dbReference type="Gene3D" id="2.10.260.10">
    <property type="match status" value="1"/>
</dbReference>
<proteinExistence type="predicted"/>
<dbReference type="KEGG" id="salq:SYNTR_0923"/>
<dbReference type="GO" id="GO:0005737">
    <property type="term" value="C:cytoplasm"/>
    <property type="evidence" value="ECO:0007669"/>
    <property type="project" value="InterPro"/>
</dbReference>